<feature type="chain" id="PRO_5025040586" description="SH3 domain-containing protein" evidence="1">
    <location>
        <begin position="26"/>
        <end position="140"/>
    </location>
</feature>
<evidence type="ECO:0000313" key="2">
    <source>
        <dbReference type="EMBL" id="TWH21323.1"/>
    </source>
</evidence>
<evidence type="ECO:0000313" key="3">
    <source>
        <dbReference type="Proteomes" id="UP000317303"/>
    </source>
</evidence>
<organism evidence="2 3">
    <name type="scientific">Prauserella rugosa</name>
    <dbReference type="NCBI Taxonomy" id="43354"/>
    <lineage>
        <taxon>Bacteria</taxon>
        <taxon>Bacillati</taxon>
        <taxon>Actinomycetota</taxon>
        <taxon>Actinomycetes</taxon>
        <taxon>Pseudonocardiales</taxon>
        <taxon>Pseudonocardiaceae</taxon>
        <taxon>Prauserella</taxon>
    </lineage>
</organism>
<feature type="signal peptide" evidence="1">
    <location>
        <begin position="1"/>
        <end position="25"/>
    </location>
</feature>
<proteinExistence type="predicted"/>
<evidence type="ECO:0000256" key="1">
    <source>
        <dbReference type="SAM" id="SignalP"/>
    </source>
</evidence>
<dbReference type="EMBL" id="VLJV01000001">
    <property type="protein sequence ID" value="TWH21323.1"/>
    <property type="molecule type" value="Genomic_DNA"/>
</dbReference>
<name>A0A660CI61_9PSEU</name>
<accession>A0A660CI61</accession>
<sequence>MRMTRFRAALLAPVVAGLVAGPALAAPAQAAEAAAPQPAATHTASAQQGGVSASGSWVIYGDGIKILALPDPAAEVRGLGYSGQTVTMHAEWKQPGTPPYTCFWGQVTTTYVDVTVDETGVRGWVPDCHLSPPPSPTPPQ</sequence>
<dbReference type="Proteomes" id="UP000317303">
    <property type="component" value="Unassembled WGS sequence"/>
</dbReference>
<keyword evidence="3" id="KW-1185">Reference proteome</keyword>
<protein>
    <recommendedName>
        <fullName evidence="4">SH3 domain-containing protein</fullName>
    </recommendedName>
</protein>
<reference evidence="2 3" key="1">
    <citation type="submission" date="2019-07" db="EMBL/GenBank/DDBJ databases">
        <title>R&amp;d 2014.</title>
        <authorList>
            <person name="Klenk H.-P."/>
        </authorList>
    </citation>
    <scope>NUCLEOTIDE SEQUENCE [LARGE SCALE GENOMIC DNA]</scope>
    <source>
        <strain evidence="2 3">DSM 43194</strain>
    </source>
</reference>
<dbReference type="AlphaFoldDB" id="A0A660CI61"/>
<comment type="caution">
    <text evidence="2">The sequence shown here is derived from an EMBL/GenBank/DDBJ whole genome shotgun (WGS) entry which is preliminary data.</text>
</comment>
<keyword evidence="1" id="KW-0732">Signal</keyword>
<gene>
    <name evidence="2" type="ORF">JD82_03182</name>
</gene>
<evidence type="ECO:0008006" key="4">
    <source>
        <dbReference type="Google" id="ProtNLM"/>
    </source>
</evidence>